<feature type="region of interest" description="Disordered" evidence="1">
    <location>
        <begin position="1"/>
        <end position="22"/>
    </location>
</feature>
<feature type="compositionally biased region" description="Pro residues" evidence="1">
    <location>
        <begin position="1"/>
        <end position="15"/>
    </location>
</feature>
<comment type="caution">
    <text evidence="2">The sequence shown here is derived from an EMBL/GenBank/DDBJ whole genome shotgun (WGS) entry which is preliminary data.</text>
</comment>
<evidence type="ECO:0000313" key="2">
    <source>
        <dbReference type="EMBL" id="KAJ1183597.1"/>
    </source>
</evidence>
<proteinExistence type="predicted"/>
<accession>A0AAV7U3W7</accession>
<organism evidence="2 3">
    <name type="scientific">Pleurodeles waltl</name>
    <name type="common">Iberian ribbed newt</name>
    <dbReference type="NCBI Taxonomy" id="8319"/>
    <lineage>
        <taxon>Eukaryota</taxon>
        <taxon>Metazoa</taxon>
        <taxon>Chordata</taxon>
        <taxon>Craniata</taxon>
        <taxon>Vertebrata</taxon>
        <taxon>Euteleostomi</taxon>
        <taxon>Amphibia</taxon>
        <taxon>Batrachia</taxon>
        <taxon>Caudata</taxon>
        <taxon>Salamandroidea</taxon>
        <taxon>Salamandridae</taxon>
        <taxon>Pleurodelinae</taxon>
        <taxon>Pleurodeles</taxon>
    </lineage>
</organism>
<keyword evidence="3" id="KW-1185">Reference proteome</keyword>
<name>A0AAV7U3W7_PLEWA</name>
<evidence type="ECO:0000313" key="3">
    <source>
        <dbReference type="Proteomes" id="UP001066276"/>
    </source>
</evidence>
<gene>
    <name evidence="2" type="ORF">NDU88_000414</name>
</gene>
<dbReference type="AlphaFoldDB" id="A0AAV7U3W7"/>
<dbReference type="Proteomes" id="UP001066276">
    <property type="component" value="Chromosome 3_1"/>
</dbReference>
<dbReference type="EMBL" id="JANPWB010000005">
    <property type="protein sequence ID" value="KAJ1183597.1"/>
    <property type="molecule type" value="Genomic_DNA"/>
</dbReference>
<protein>
    <submittedName>
        <fullName evidence="2">Uncharacterized protein</fullName>
    </submittedName>
</protein>
<evidence type="ECO:0000256" key="1">
    <source>
        <dbReference type="SAM" id="MobiDB-lite"/>
    </source>
</evidence>
<reference evidence="2" key="1">
    <citation type="journal article" date="2022" name="bioRxiv">
        <title>Sequencing and chromosome-scale assembly of the giantPleurodeles waltlgenome.</title>
        <authorList>
            <person name="Brown T."/>
            <person name="Elewa A."/>
            <person name="Iarovenko S."/>
            <person name="Subramanian E."/>
            <person name="Araus A.J."/>
            <person name="Petzold A."/>
            <person name="Susuki M."/>
            <person name="Suzuki K.-i.T."/>
            <person name="Hayashi T."/>
            <person name="Toyoda A."/>
            <person name="Oliveira C."/>
            <person name="Osipova E."/>
            <person name="Leigh N.D."/>
            <person name="Simon A."/>
            <person name="Yun M.H."/>
        </authorList>
    </citation>
    <scope>NUCLEOTIDE SEQUENCE</scope>
    <source>
        <strain evidence="2">20211129_DDA</strain>
        <tissue evidence="2">Liver</tissue>
    </source>
</reference>
<sequence length="143" mass="15887">MPRPKQTEAPPPAAPPSSEAPGRHLVAVPARWLVRALVSQRDRLRLGADGRAVADPGAGLRDPVHKKSCCRLVHILRASLYWMRCPLQFRNDLPIYAETKILPRRLASFSYLGSVLRKPTSSTSCCLIRDGMVSCHKQMVQAH</sequence>